<evidence type="ECO:0000259" key="3">
    <source>
        <dbReference type="Pfam" id="PF16344"/>
    </source>
</evidence>
<keyword evidence="1" id="KW-0812">Transmembrane</keyword>
<evidence type="ECO:0000313" key="5">
    <source>
        <dbReference type="Proteomes" id="UP000659124"/>
    </source>
</evidence>
<accession>A0ABR7TXZ9</accession>
<dbReference type="Pfam" id="PF04773">
    <property type="entry name" value="FecR"/>
    <property type="match status" value="1"/>
</dbReference>
<gene>
    <name evidence="4" type="ORF">ICL07_31900</name>
</gene>
<organism evidence="4 5">
    <name type="scientific">Chitinophaga qingshengii</name>
    <dbReference type="NCBI Taxonomy" id="1569794"/>
    <lineage>
        <taxon>Bacteria</taxon>
        <taxon>Pseudomonadati</taxon>
        <taxon>Bacteroidota</taxon>
        <taxon>Chitinophagia</taxon>
        <taxon>Chitinophagales</taxon>
        <taxon>Chitinophagaceae</taxon>
        <taxon>Chitinophaga</taxon>
    </lineage>
</organism>
<reference evidence="4 5" key="1">
    <citation type="submission" date="2020-09" db="EMBL/GenBank/DDBJ databases">
        <title>Genome sequences of type strains of Chitinophaga qingshengii and Chitinophaga varians.</title>
        <authorList>
            <person name="Kittiwongwattana C."/>
        </authorList>
    </citation>
    <scope>NUCLEOTIDE SEQUENCE [LARGE SCALE GENOMIC DNA]</scope>
    <source>
        <strain evidence="4 5">JCM 30026</strain>
    </source>
</reference>
<keyword evidence="1" id="KW-0472">Membrane</keyword>
<dbReference type="Proteomes" id="UP000659124">
    <property type="component" value="Unassembled WGS sequence"/>
</dbReference>
<dbReference type="Gene3D" id="2.60.120.1440">
    <property type="match status" value="1"/>
</dbReference>
<dbReference type="PANTHER" id="PTHR30273:SF2">
    <property type="entry name" value="PROTEIN FECR"/>
    <property type="match status" value="1"/>
</dbReference>
<dbReference type="Pfam" id="PF16344">
    <property type="entry name" value="FecR_C"/>
    <property type="match status" value="1"/>
</dbReference>
<sequence length="400" mass="44472">MEHLFTTAEDFLQDDSFLRFCMGVSEEDTRYWENWLREHPEREAPFQQARKIFDILNGQQGQLHAAVGQFRTLLGAHVANTTATLPVRGRQRRLQWWHAAAAALLLLTATGGWYQYSRYRNQQHLAVARLHDALPGTSKAVLTLADGTTVPLDSTGTGRFEEKDGTRINKGQGALVYNHSGNAAAKILFNTLATPRGGEYQVTLPDGSKVWLNAASSLRFPTRFAGNDRTVYLNGEAYFEITPDAHQPFHVQLSDGQQITVLGTSFNVMNYADETNITTTLVTGKVMVSQPGGQQAILAPSEQAVIVKGENRITVSEADIDKTIAWKTGMFEFENDGLPAIMRQLARWYDVDVIYSGDIPPLHYSGSIRKQATLSQALRILQTAGIQYSITNKTITIRNI</sequence>
<protein>
    <submittedName>
        <fullName evidence="4">FecR domain-containing protein</fullName>
    </submittedName>
</protein>
<keyword evidence="1" id="KW-1133">Transmembrane helix</keyword>
<feature type="domain" description="FecR protein" evidence="2">
    <location>
        <begin position="191"/>
        <end position="286"/>
    </location>
</feature>
<dbReference type="RefSeq" id="WP_188092118.1">
    <property type="nucleotide sequence ID" value="NZ_JACVFC010000007.1"/>
</dbReference>
<dbReference type="Gene3D" id="3.55.50.30">
    <property type="match status" value="1"/>
</dbReference>
<proteinExistence type="predicted"/>
<feature type="domain" description="Protein FecR C-terminal" evidence="3">
    <location>
        <begin position="331"/>
        <end position="397"/>
    </location>
</feature>
<evidence type="ECO:0000259" key="2">
    <source>
        <dbReference type="Pfam" id="PF04773"/>
    </source>
</evidence>
<keyword evidence="5" id="KW-1185">Reference proteome</keyword>
<dbReference type="InterPro" id="IPR032508">
    <property type="entry name" value="FecR_C"/>
</dbReference>
<dbReference type="EMBL" id="JACVFC010000007">
    <property type="protein sequence ID" value="MBC9935025.1"/>
    <property type="molecule type" value="Genomic_DNA"/>
</dbReference>
<dbReference type="InterPro" id="IPR006860">
    <property type="entry name" value="FecR"/>
</dbReference>
<dbReference type="InterPro" id="IPR012373">
    <property type="entry name" value="Ferrdict_sens_TM"/>
</dbReference>
<name>A0ABR7TXZ9_9BACT</name>
<comment type="caution">
    <text evidence="4">The sequence shown here is derived from an EMBL/GenBank/DDBJ whole genome shotgun (WGS) entry which is preliminary data.</text>
</comment>
<evidence type="ECO:0000313" key="4">
    <source>
        <dbReference type="EMBL" id="MBC9935025.1"/>
    </source>
</evidence>
<dbReference type="PANTHER" id="PTHR30273">
    <property type="entry name" value="PERIPLASMIC SIGNAL SENSOR AND SIGMA FACTOR ACTIVATOR FECR-RELATED"/>
    <property type="match status" value="1"/>
</dbReference>
<evidence type="ECO:0000256" key="1">
    <source>
        <dbReference type="SAM" id="Phobius"/>
    </source>
</evidence>
<feature type="transmembrane region" description="Helical" evidence="1">
    <location>
        <begin position="96"/>
        <end position="116"/>
    </location>
</feature>